<organism evidence="1 2">
    <name type="scientific">Gymnopus androsaceus JB14</name>
    <dbReference type="NCBI Taxonomy" id="1447944"/>
    <lineage>
        <taxon>Eukaryota</taxon>
        <taxon>Fungi</taxon>
        <taxon>Dikarya</taxon>
        <taxon>Basidiomycota</taxon>
        <taxon>Agaricomycotina</taxon>
        <taxon>Agaricomycetes</taxon>
        <taxon>Agaricomycetidae</taxon>
        <taxon>Agaricales</taxon>
        <taxon>Marasmiineae</taxon>
        <taxon>Omphalotaceae</taxon>
        <taxon>Gymnopus</taxon>
    </lineage>
</organism>
<name>A0A6A4H703_9AGAR</name>
<proteinExistence type="predicted"/>
<dbReference type="Proteomes" id="UP000799118">
    <property type="component" value="Unassembled WGS sequence"/>
</dbReference>
<protein>
    <submittedName>
        <fullName evidence="1">Uncharacterized protein</fullName>
    </submittedName>
</protein>
<reference evidence="1" key="1">
    <citation type="journal article" date="2019" name="Environ. Microbiol.">
        <title>Fungal ecological strategies reflected in gene transcription - a case study of two litter decomposers.</title>
        <authorList>
            <person name="Barbi F."/>
            <person name="Kohler A."/>
            <person name="Barry K."/>
            <person name="Baskaran P."/>
            <person name="Daum C."/>
            <person name="Fauchery L."/>
            <person name="Ihrmark K."/>
            <person name="Kuo A."/>
            <person name="LaButti K."/>
            <person name="Lipzen A."/>
            <person name="Morin E."/>
            <person name="Grigoriev I.V."/>
            <person name="Henrissat B."/>
            <person name="Lindahl B."/>
            <person name="Martin F."/>
        </authorList>
    </citation>
    <scope>NUCLEOTIDE SEQUENCE</scope>
    <source>
        <strain evidence="1">JB14</strain>
    </source>
</reference>
<evidence type="ECO:0000313" key="2">
    <source>
        <dbReference type="Proteomes" id="UP000799118"/>
    </source>
</evidence>
<keyword evidence="2" id="KW-1185">Reference proteome</keyword>
<accession>A0A6A4H703</accession>
<gene>
    <name evidence="1" type="ORF">BT96DRAFT_943525</name>
</gene>
<dbReference type="AlphaFoldDB" id="A0A6A4H703"/>
<dbReference type="EMBL" id="ML769560">
    <property type="protein sequence ID" value="KAE9393952.1"/>
    <property type="molecule type" value="Genomic_DNA"/>
</dbReference>
<sequence length="134" mass="15046">MATTAFPDINLSVEILLKQENRRIATLKRDVEEEVEGPGMVIMQEISVTADTESGKDKLDGDNVKPEDTPEAVYVNVKAVWTNNNNHPTLAVLHLLQTRQMVHATKWFTATLQIPALLVQDKQDAFTNQTLTYL</sequence>
<evidence type="ECO:0000313" key="1">
    <source>
        <dbReference type="EMBL" id="KAE9393952.1"/>
    </source>
</evidence>